<keyword evidence="1" id="KW-0812">Transmembrane</keyword>
<dbReference type="InterPro" id="IPR015943">
    <property type="entry name" value="WD40/YVTN_repeat-like_dom_sf"/>
</dbReference>
<proteinExistence type="predicted"/>
<protein>
    <recommendedName>
        <fullName evidence="3">WD40 repeat domain-containing protein</fullName>
    </recommendedName>
</protein>
<accession>A0A381QFM4</accession>
<name>A0A381QFM4_9ZZZZ</name>
<keyword evidence="1" id="KW-0472">Membrane</keyword>
<dbReference type="EMBL" id="UINC01001329">
    <property type="protein sequence ID" value="SUZ77788.1"/>
    <property type="molecule type" value="Genomic_DNA"/>
</dbReference>
<dbReference type="AlphaFoldDB" id="A0A381QFM4"/>
<dbReference type="InterPro" id="IPR011044">
    <property type="entry name" value="Quino_amine_DH_bsu"/>
</dbReference>
<organism evidence="2">
    <name type="scientific">marine metagenome</name>
    <dbReference type="NCBI Taxonomy" id="408172"/>
    <lineage>
        <taxon>unclassified sequences</taxon>
        <taxon>metagenomes</taxon>
        <taxon>ecological metagenomes</taxon>
    </lineage>
</organism>
<reference evidence="2" key="1">
    <citation type="submission" date="2018-05" db="EMBL/GenBank/DDBJ databases">
        <authorList>
            <person name="Lanie J.A."/>
            <person name="Ng W.-L."/>
            <person name="Kazmierczak K.M."/>
            <person name="Andrzejewski T.M."/>
            <person name="Davidsen T.M."/>
            <person name="Wayne K.J."/>
            <person name="Tettelin H."/>
            <person name="Glass J.I."/>
            <person name="Rusch D."/>
            <person name="Podicherti R."/>
            <person name="Tsui H.-C.T."/>
            <person name="Winkler M.E."/>
        </authorList>
    </citation>
    <scope>NUCLEOTIDE SEQUENCE</scope>
</reference>
<feature type="transmembrane region" description="Helical" evidence="1">
    <location>
        <begin position="352"/>
        <end position="373"/>
    </location>
</feature>
<dbReference type="SUPFAM" id="SSF50969">
    <property type="entry name" value="YVTN repeat-like/Quinoprotein amine dehydrogenase"/>
    <property type="match status" value="1"/>
</dbReference>
<evidence type="ECO:0008006" key="3">
    <source>
        <dbReference type="Google" id="ProtNLM"/>
    </source>
</evidence>
<dbReference type="Gene3D" id="2.130.10.10">
    <property type="entry name" value="YVTN repeat-like/Quinoprotein amine dehydrogenase"/>
    <property type="match status" value="1"/>
</dbReference>
<evidence type="ECO:0000256" key="1">
    <source>
        <dbReference type="SAM" id="Phobius"/>
    </source>
</evidence>
<sequence length="406" mass="43200">MMVGGVRSRLVVSVIVLFLFPTVSADSAIELGEVVRLGEVDLGLEGATISPDGEIVIAHGADSSIFLIEANRPQAHSRLPWDDSEALLDADFHPGGQTAFIVGEGGVVLRFTRADSAVGSAGGELYFGQTELRAVSWNADGSWAYIGGEMGWIWRVRGLEGGGMEVHPIEGRGTSDVNGIACLASTNMCIVSTSVDGIGVIDADHELHWIGGTGYPWIDATCPSKGEDACVAISNDRNIAIVDIDVGDTSASDVSIVQLQDVDGQFNGIAGQSDGKSIVFVVPYSMIEHDLGLRLSFPWLENADAVSYDPAIAGERLVATWATSEYTGWALTGPGTIVAFSPVPDDRTGGILGIWMGVVIVGGAIGMILSLIVSSSPRLSRWLTMRVGSEEERKEARREQRRKDRR</sequence>
<gene>
    <name evidence="2" type="ORF">METZ01_LOCUS30642</name>
</gene>
<evidence type="ECO:0000313" key="2">
    <source>
        <dbReference type="EMBL" id="SUZ77788.1"/>
    </source>
</evidence>
<keyword evidence="1" id="KW-1133">Transmembrane helix</keyword>